<organism evidence="2 3">
    <name type="scientific">candidate division WS6 bacterium GW2011_GWA2_37_6</name>
    <dbReference type="NCBI Taxonomy" id="1619087"/>
    <lineage>
        <taxon>Bacteria</taxon>
        <taxon>Candidatus Dojkabacteria</taxon>
    </lineage>
</organism>
<dbReference type="EMBL" id="LBTH01000028">
    <property type="protein sequence ID" value="KKQ35327.1"/>
    <property type="molecule type" value="Genomic_DNA"/>
</dbReference>
<sequence>MANKKNLVLALVVVFNIVFFVILGVLSYRVYQSFDIEGLDDPRAFPAIENIQNIYDVLVPFALVWGVILAVVSFVFSKRSLIYKIAMPLLLVIIGGSLYLNITGFNTLVEDMLATEGKFEQLYAAVPSEEPVIDYENTDPAVLELLGSSETISGLQNEIISDYFDIIEASAFNYLEVSVIITLAYLSTTAGMSMFLVKDTSDKKKQ</sequence>
<gene>
    <name evidence="2" type="ORF">US52_C0028G0005</name>
</gene>
<evidence type="ECO:0000313" key="2">
    <source>
        <dbReference type="EMBL" id="KKQ35327.1"/>
    </source>
</evidence>
<dbReference type="AlphaFoldDB" id="A0A0G0GZ88"/>
<name>A0A0G0GZ88_9BACT</name>
<dbReference type="Proteomes" id="UP000034852">
    <property type="component" value="Unassembled WGS sequence"/>
</dbReference>
<keyword evidence="1" id="KW-0812">Transmembrane</keyword>
<feature type="transmembrane region" description="Helical" evidence="1">
    <location>
        <begin position="7"/>
        <end position="31"/>
    </location>
</feature>
<comment type="caution">
    <text evidence="2">The sequence shown here is derived from an EMBL/GenBank/DDBJ whole genome shotgun (WGS) entry which is preliminary data.</text>
</comment>
<keyword evidence="1" id="KW-0472">Membrane</keyword>
<accession>A0A0G0GZ88</accession>
<feature type="transmembrane region" description="Helical" evidence="1">
    <location>
        <begin position="57"/>
        <end position="76"/>
    </location>
</feature>
<evidence type="ECO:0000256" key="1">
    <source>
        <dbReference type="SAM" id="Phobius"/>
    </source>
</evidence>
<protein>
    <submittedName>
        <fullName evidence="2">Uncharacterized protein</fullName>
    </submittedName>
</protein>
<keyword evidence="1" id="KW-1133">Transmembrane helix</keyword>
<proteinExistence type="predicted"/>
<reference evidence="2 3" key="1">
    <citation type="journal article" date="2015" name="Nature">
        <title>rRNA introns, odd ribosomes, and small enigmatic genomes across a large radiation of phyla.</title>
        <authorList>
            <person name="Brown C.T."/>
            <person name="Hug L.A."/>
            <person name="Thomas B.C."/>
            <person name="Sharon I."/>
            <person name="Castelle C.J."/>
            <person name="Singh A."/>
            <person name="Wilkins M.J."/>
            <person name="Williams K.H."/>
            <person name="Banfield J.F."/>
        </authorList>
    </citation>
    <scope>NUCLEOTIDE SEQUENCE [LARGE SCALE GENOMIC DNA]</scope>
</reference>
<feature type="transmembrane region" description="Helical" evidence="1">
    <location>
        <begin position="81"/>
        <end position="102"/>
    </location>
</feature>
<feature type="transmembrane region" description="Helical" evidence="1">
    <location>
        <begin position="177"/>
        <end position="197"/>
    </location>
</feature>
<evidence type="ECO:0000313" key="3">
    <source>
        <dbReference type="Proteomes" id="UP000034852"/>
    </source>
</evidence>